<comment type="caution">
    <text evidence="1">The sequence shown here is derived from an EMBL/GenBank/DDBJ whole genome shotgun (WGS) entry which is preliminary data.</text>
</comment>
<dbReference type="Gene3D" id="1.25.40.20">
    <property type="entry name" value="Ankyrin repeat-containing domain"/>
    <property type="match status" value="1"/>
</dbReference>
<dbReference type="SUPFAM" id="SSF48403">
    <property type="entry name" value="Ankyrin repeat"/>
    <property type="match status" value="1"/>
</dbReference>
<name>A0A9Q1BWR3_HOLLE</name>
<evidence type="ECO:0000313" key="2">
    <source>
        <dbReference type="Proteomes" id="UP001152320"/>
    </source>
</evidence>
<evidence type="ECO:0000313" key="1">
    <source>
        <dbReference type="EMBL" id="KAJ8034147.1"/>
    </source>
</evidence>
<accession>A0A9Q1BWR3</accession>
<dbReference type="OrthoDB" id="539213at2759"/>
<dbReference type="Proteomes" id="UP001152320">
    <property type="component" value="Chromosome 10"/>
</dbReference>
<evidence type="ECO:0008006" key="3">
    <source>
        <dbReference type="Google" id="ProtNLM"/>
    </source>
</evidence>
<keyword evidence="2" id="KW-1185">Reference proteome</keyword>
<dbReference type="InterPro" id="IPR036770">
    <property type="entry name" value="Ankyrin_rpt-contain_sf"/>
</dbReference>
<reference evidence="1" key="1">
    <citation type="submission" date="2021-10" db="EMBL/GenBank/DDBJ databases">
        <title>Tropical sea cucumber genome reveals ecological adaptation and Cuvierian tubules defense mechanism.</title>
        <authorList>
            <person name="Chen T."/>
        </authorList>
    </citation>
    <scope>NUCLEOTIDE SEQUENCE</scope>
    <source>
        <strain evidence="1">Nanhai2018</strain>
        <tissue evidence="1">Muscle</tissue>
    </source>
</reference>
<dbReference type="AlphaFoldDB" id="A0A9Q1BWR3"/>
<organism evidence="1 2">
    <name type="scientific">Holothuria leucospilota</name>
    <name type="common">Black long sea cucumber</name>
    <name type="synonym">Mertensiothuria leucospilota</name>
    <dbReference type="NCBI Taxonomy" id="206669"/>
    <lineage>
        <taxon>Eukaryota</taxon>
        <taxon>Metazoa</taxon>
        <taxon>Echinodermata</taxon>
        <taxon>Eleutherozoa</taxon>
        <taxon>Echinozoa</taxon>
        <taxon>Holothuroidea</taxon>
        <taxon>Aspidochirotacea</taxon>
        <taxon>Aspidochirotida</taxon>
        <taxon>Holothuriidae</taxon>
        <taxon>Holothuria</taxon>
    </lineage>
</organism>
<dbReference type="EMBL" id="JAIZAY010000010">
    <property type="protein sequence ID" value="KAJ8034147.1"/>
    <property type="molecule type" value="Genomic_DNA"/>
</dbReference>
<proteinExistence type="predicted"/>
<protein>
    <recommendedName>
        <fullName evidence="3">Ankyrin repeat domain-containing protein</fullName>
    </recommendedName>
</protein>
<gene>
    <name evidence="1" type="ORF">HOLleu_20866</name>
</gene>
<sequence length="72" mass="8373">MDDFKYNDSLWGAAMNGNIDRVREILSDPAGIAQINQTNKYGYTPLQLQYAAFFYYKNKRFLIIKLFNASPK</sequence>